<feature type="domain" description="HTH araC/xylS-type" evidence="4">
    <location>
        <begin position="101"/>
        <end position="180"/>
    </location>
</feature>
<keyword evidence="6" id="KW-1185">Reference proteome</keyword>
<gene>
    <name evidence="5" type="ORF">GCM10011323_07190</name>
</gene>
<dbReference type="InterPro" id="IPR018062">
    <property type="entry name" value="HTH_AraC-typ_CS"/>
</dbReference>
<keyword evidence="3" id="KW-0804">Transcription</keyword>
<dbReference type="RefSeq" id="WP_188500126.1">
    <property type="nucleotide sequence ID" value="NZ_BMFP01000001.1"/>
</dbReference>
<evidence type="ECO:0000313" key="5">
    <source>
        <dbReference type="EMBL" id="GGG04978.1"/>
    </source>
</evidence>
<dbReference type="PROSITE" id="PS00041">
    <property type="entry name" value="HTH_ARAC_FAMILY_1"/>
    <property type="match status" value="1"/>
</dbReference>
<dbReference type="PANTHER" id="PTHR43280:SF31">
    <property type="entry name" value="TRANSCRIPTIONAL REGULATORY PROTEIN"/>
    <property type="match status" value="1"/>
</dbReference>
<evidence type="ECO:0000313" key="6">
    <source>
        <dbReference type="Proteomes" id="UP000634043"/>
    </source>
</evidence>
<dbReference type="InterPro" id="IPR009057">
    <property type="entry name" value="Homeodomain-like_sf"/>
</dbReference>
<keyword evidence="2" id="KW-0238">DNA-binding</keyword>
<dbReference type="InterPro" id="IPR018060">
    <property type="entry name" value="HTH_AraC"/>
</dbReference>
<dbReference type="PROSITE" id="PS01124">
    <property type="entry name" value="HTH_ARAC_FAMILY_2"/>
    <property type="match status" value="1"/>
</dbReference>
<proteinExistence type="predicted"/>
<dbReference type="SUPFAM" id="SSF46689">
    <property type="entry name" value="Homeodomain-like"/>
    <property type="match status" value="1"/>
</dbReference>
<dbReference type="SMART" id="SM00342">
    <property type="entry name" value="HTH_ARAC"/>
    <property type="match status" value="1"/>
</dbReference>
<name>A0ABQ1VYB7_9BACT</name>
<evidence type="ECO:0000256" key="1">
    <source>
        <dbReference type="ARBA" id="ARBA00023015"/>
    </source>
</evidence>
<dbReference type="Proteomes" id="UP000634043">
    <property type="component" value="Unassembled WGS sequence"/>
</dbReference>
<comment type="caution">
    <text evidence="5">The sequence shown here is derived from an EMBL/GenBank/DDBJ whole genome shotgun (WGS) entry which is preliminary data.</text>
</comment>
<evidence type="ECO:0000256" key="2">
    <source>
        <dbReference type="ARBA" id="ARBA00023125"/>
    </source>
</evidence>
<evidence type="ECO:0000259" key="4">
    <source>
        <dbReference type="PROSITE" id="PS01124"/>
    </source>
</evidence>
<reference evidence="6" key="1">
    <citation type="journal article" date="2019" name="Int. J. Syst. Evol. Microbiol.">
        <title>The Global Catalogue of Microorganisms (GCM) 10K type strain sequencing project: providing services to taxonomists for standard genome sequencing and annotation.</title>
        <authorList>
            <consortium name="The Broad Institute Genomics Platform"/>
            <consortium name="The Broad Institute Genome Sequencing Center for Infectious Disease"/>
            <person name="Wu L."/>
            <person name="Ma J."/>
        </authorList>
    </citation>
    <scope>NUCLEOTIDE SEQUENCE [LARGE SCALE GENOMIC DNA]</scope>
    <source>
        <strain evidence="6">CGMCC 1.12749</strain>
    </source>
</reference>
<accession>A0ABQ1VYB7</accession>
<dbReference type="Gene3D" id="1.10.10.60">
    <property type="entry name" value="Homeodomain-like"/>
    <property type="match status" value="1"/>
</dbReference>
<protein>
    <recommendedName>
        <fullName evidence="4">HTH araC/xylS-type domain-containing protein</fullName>
    </recommendedName>
</protein>
<organism evidence="5 6">
    <name type="scientific">Pontibacter amylolyticus</name>
    <dbReference type="NCBI Taxonomy" id="1424080"/>
    <lineage>
        <taxon>Bacteria</taxon>
        <taxon>Pseudomonadati</taxon>
        <taxon>Bacteroidota</taxon>
        <taxon>Cytophagia</taxon>
        <taxon>Cytophagales</taxon>
        <taxon>Hymenobacteraceae</taxon>
        <taxon>Pontibacter</taxon>
    </lineage>
</organism>
<keyword evidence="1" id="KW-0805">Transcription regulation</keyword>
<evidence type="ECO:0000256" key="3">
    <source>
        <dbReference type="ARBA" id="ARBA00023163"/>
    </source>
</evidence>
<sequence>MTQPHTLHIRNMVCPRCLKVVNQELDKLDLQPLAIQLGEVKLEQEPTSEQLQKLRESLKENGFELIEDKKAELVEKIKITIIELIRSGEVEHLSINLSDYLAQALGRDYHYLSTLFSAEEGLTIARYVVLQKVERVKELLTYNELSLSQISFQLGYSSVAHLSAQFKQVTGMSPSEYKKAAAPSRKPLDNVN</sequence>
<dbReference type="Pfam" id="PF12833">
    <property type="entry name" value="HTH_18"/>
    <property type="match status" value="1"/>
</dbReference>
<dbReference type="PANTHER" id="PTHR43280">
    <property type="entry name" value="ARAC-FAMILY TRANSCRIPTIONAL REGULATOR"/>
    <property type="match status" value="1"/>
</dbReference>
<dbReference type="EMBL" id="BMFP01000001">
    <property type="protein sequence ID" value="GGG04978.1"/>
    <property type="molecule type" value="Genomic_DNA"/>
</dbReference>